<organism evidence="1 2">
    <name type="scientific">Polarella glacialis</name>
    <name type="common">Dinoflagellate</name>
    <dbReference type="NCBI Taxonomy" id="89957"/>
    <lineage>
        <taxon>Eukaryota</taxon>
        <taxon>Sar</taxon>
        <taxon>Alveolata</taxon>
        <taxon>Dinophyceae</taxon>
        <taxon>Suessiales</taxon>
        <taxon>Suessiaceae</taxon>
        <taxon>Polarella</taxon>
    </lineage>
</organism>
<name>A0A813KF46_POLGL</name>
<comment type="caution">
    <text evidence="1">The sequence shown here is derived from an EMBL/GenBank/DDBJ whole genome shotgun (WGS) entry which is preliminary data.</text>
</comment>
<dbReference type="EMBL" id="CAJNNW010030252">
    <property type="protein sequence ID" value="CAE8702878.1"/>
    <property type="molecule type" value="Genomic_DNA"/>
</dbReference>
<proteinExistence type="predicted"/>
<evidence type="ECO:0000313" key="1">
    <source>
        <dbReference type="EMBL" id="CAE8702878.1"/>
    </source>
</evidence>
<evidence type="ECO:0000313" key="2">
    <source>
        <dbReference type="Proteomes" id="UP000626109"/>
    </source>
</evidence>
<reference evidence="1" key="1">
    <citation type="submission" date="2021-02" db="EMBL/GenBank/DDBJ databases">
        <authorList>
            <person name="Dougan E. K."/>
            <person name="Rhodes N."/>
            <person name="Thang M."/>
            <person name="Chan C."/>
        </authorList>
    </citation>
    <scope>NUCLEOTIDE SEQUENCE</scope>
</reference>
<gene>
    <name evidence="1" type="ORF">PGLA2088_LOCUS32643</name>
</gene>
<dbReference type="Proteomes" id="UP000626109">
    <property type="component" value="Unassembled WGS sequence"/>
</dbReference>
<protein>
    <submittedName>
        <fullName evidence="1">Uncharacterized protein</fullName>
    </submittedName>
</protein>
<dbReference type="AlphaFoldDB" id="A0A813KF46"/>
<sequence length="159" mass="16906">MPNSIEPVKARGAGRSGYSRRFCPVDGTLSGRPAGPCQPTTLSLHFARLIVRLNISAPADHLCAGKWPFVDCWLNLAPVVISTAQAAGLHPVRVPPSRVQCKPEELDNNNNSKKNSLASALLTCCDLGSSSRMALPRAQTTFTSKVVVGRPGTPSAFNN</sequence>
<accession>A0A813KF46</accession>